<name>G7YGU5_CLOSI</name>
<gene>
    <name evidence="1" type="ORF">CLF_107463</name>
</gene>
<dbReference type="EMBL" id="DF143251">
    <property type="protein sequence ID" value="GAA52178.1"/>
    <property type="molecule type" value="Genomic_DNA"/>
</dbReference>
<protein>
    <submittedName>
        <fullName evidence="1">Uncharacterized protein</fullName>
    </submittedName>
</protein>
<dbReference type="AlphaFoldDB" id="G7YGU5"/>
<proteinExistence type="predicted"/>
<sequence length="480" mass="55085">MNVPLMTNTGISEDSIQQCRAPSARAEYRQNAGICIGVRHQMEIRLQSVTILYRIHLETWVKQLRKLRFVCYRFGETAGKLWGKLCVELDGDRDRFRKLLKRVKNEDLPVRIQHCLAFGNIRITNECLSRAEWRFPAFKLCGLTTNLWDVTSVVAVRHRRKRFNQSVTSVSTVRRILVPSNEKLAKRAQQHWDSGLFSDCYYDTMMLVQDKATELFYTIKVDGNKLTPPHQEGESYDFLMWRVNKLLNGEGKGCGTAVGVGQESDAYEYLLVTPYSEDFCNQGQNGLGNSYVNVIRQESRKCKSERRLLVNISNAERSSFTAFNTNVRRILLMSHISRKVYSDGQLSVDICWLIDTSNQTDSGEKLGKYGLTTFDSGTFMEDTLYDDLDLLFLNELGQGSEQCLFNGYWAPPHKLFLFITHANVKYAPDNQSSTHTIRCISSWESGIKWKEMDKCAAELMNSESTLCHVHGYLRTCRKLA</sequence>
<accession>G7YGU5</accession>
<evidence type="ECO:0000313" key="2">
    <source>
        <dbReference type="Proteomes" id="UP000008909"/>
    </source>
</evidence>
<evidence type="ECO:0000313" key="1">
    <source>
        <dbReference type="EMBL" id="GAA52178.1"/>
    </source>
</evidence>
<keyword evidence="2" id="KW-1185">Reference proteome</keyword>
<reference evidence="1" key="1">
    <citation type="journal article" date="2011" name="Genome Biol.">
        <title>The draft genome of the carcinogenic human liver fluke Clonorchis sinensis.</title>
        <authorList>
            <person name="Wang X."/>
            <person name="Chen W."/>
            <person name="Huang Y."/>
            <person name="Sun J."/>
            <person name="Men J."/>
            <person name="Liu H."/>
            <person name="Luo F."/>
            <person name="Guo L."/>
            <person name="Lv X."/>
            <person name="Deng C."/>
            <person name="Zhou C."/>
            <person name="Fan Y."/>
            <person name="Li X."/>
            <person name="Huang L."/>
            <person name="Hu Y."/>
            <person name="Liang C."/>
            <person name="Hu X."/>
            <person name="Xu J."/>
            <person name="Yu X."/>
        </authorList>
    </citation>
    <scope>NUCLEOTIDE SEQUENCE [LARGE SCALE GENOMIC DNA]</scope>
    <source>
        <strain evidence="1">Henan</strain>
    </source>
</reference>
<organism evidence="1 2">
    <name type="scientific">Clonorchis sinensis</name>
    <name type="common">Chinese liver fluke</name>
    <dbReference type="NCBI Taxonomy" id="79923"/>
    <lineage>
        <taxon>Eukaryota</taxon>
        <taxon>Metazoa</taxon>
        <taxon>Spiralia</taxon>
        <taxon>Lophotrochozoa</taxon>
        <taxon>Platyhelminthes</taxon>
        <taxon>Trematoda</taxon>
        <taxon>Digenea</taxon>
        <taxon>Opisthorchiida</taxon>
        <taxon>Opisthorchiata</taxon>
        <taxon>Opisthorchiidae</taxon>
        <taxon>Clonorchis</taxon>
    </lineage>
</organism>
<reference key="2">
    <citation type="submission" date="2011-10" db="EMBL/GenBank/DDBJ databases">
        <title>The genome and transcriptome sequence of Clonorchis sinensis provide insights into the carcinogenic liver fluke.</title>
        <authorList>
            <person name="Wang X."/>
            <person name="Huang Y."/>
            <person name="Chen W."/>
            <person name="Liu H."/>
            <person name="Guo L."/>
            <person name="Chen Y."/>
            <person name="Luo F."/>
            <person name="Zhou W."/>
            <person name="Sun J."/>
            <person name="Mao Q."/>
            <person name="Liang P."/>
            <person name="Zhou C."/>
            <person name="Tian Y."/>
            <person name="Men J."/>
            <person name="Lv X."/>
            <person name="Huang L."/>
            <person name="Zhou J."/>
            <person name="Hu Y."/>
            <person name="Li R."/>
            <person name="Zhang F."/>
            <person name="Lei H."/>
            <person name="Li X."/>
            <person name="Hu X."/>
            <person name="Liang C."/>
            <person name="Xu J."/>
            <person name="Wu Z."/>
            <person name="Yu X."/>
        </authorList>
    </citation>
    <scope>NUCLEOTIDE SEQUENCE</scope>
    <source>
        <strain>Henan</strain>
    </source>
</reference>
<dbReference type="Proteomes" id="UP000008909">
    <property type="component" value="Unassembled WGS sequence"/>
</dbReference>